<organism evidence="1 2">
    <name type="scientific">Heterorhabditis bacteriophora</name>
    <name type="common">Entomopathogenic nematode worm</name>
    <dbReference type="NCBI Taxonomy" id="37862"/>
    <lineage>
        <taxon>Eukaryota</taxon>
        <taxon>Metazoa</taxon>
        <taxon>Ecdysozoa</taxon>
        <taxon>Nematoda</taxon>
        <taxon>Chromadorea</taxon>
        <taxon>Rhabditida</taxon>
        <taxon>Rhabditina</taxon>
        <taxon>Rhabditomorpha</taxon>
        <taxon>Strongyloidea</taxon>
        <taxon>Heterorhabditidae</taxon>
        <taxon>Heterorhabditis</taxon>
    </lineage>
</organism>
<name>A0A1I7XT22_HETBA</name>
<protein>
    <submittedName>
        <fullName evidence="2">Ovule protein</fullName>
    </submittedName>
</protein>
<proteinExistence type="predicted"/>
<dbReference type="WBParaSite" id="Hba_20675">
    <property type="protein sequence ID" value="Hba_20675"/>
    <property type="gene ID" value="Hba_20675"/>
</dbReference>
<dbReference type="AlphaFoldDB" id="A0A1I7XT22"/>
<accession>A0A1I7XT22</accession>
<reference evidence="2" key="1">
    <citation type="submission" date="2016-11" db="UniProtKB">
        <authorList>
            <consortium name="WormBaseParasite"/>
        </authorList>
    </citation>
    <scope>IDENTIFICATION</scope>
</reference>
<evidence type="ECO:0000313" key="1">
    <source>
        <dbReference type="Proteomes" id="UP000095283"/>
    </source>
</evidence>
<sequence>MDMLHYRMVSFVLVEAETRPVLMDLIDILTMKALKFTVANDVSRLFAYTYSGSTTVNTSLDLLGPSGDLYGMESSVPSEQKLFNRIVKSEFVDDEDSIASPSNTVEWTNSGITSVQSSEEQNEDASKEIINAPSGQCVISVGSELQMGNGSNVFSNLETLAHGLFAERSQSGLHGALGSTRGLKRPWNYGGTVSSCYPGFTYNYMKDEDKEDGKKKNYGK</sequence>
<keyword evidence="1" id="KW-1185">Reference proteome</keyword>
<evidence type="ECO:0000313" key="2">
    <source>
        <dbReference type="WBParaSite" id="Hba_20675"/>
    </source>
</evidence>
<dbReference type="Proteomes" id="UP000095283">
    <property type="component" value="Unplaced"/>
</dbReference>